<keyword evidence="5 9" id="KW-0378">Hydrolase</keyword>
<dbReference type="Proteomes" id="UP000798488">
    <property type="component" value="Unassembled WGS sequence"/>
</dbReference>
<dbReference type="PIRSF" id="PIRSF001123">
    <property type="entry name" value="PepA_GA"/>
    <property type="match status" value="1"/>
</dbReference>
<evidence type="ECO:0000256" key="3">
    <source>
        <dbReference type="ARBA" id="ARBA00022670"/>
    </source>
</evidence>
<evidence type="ECO:0000256" key="7">
    <source>
        <dbReference type="PIRSR" id="PIRSR001123-1"/>
    </source>
</evidence>
<keyword evidence="3" id="KW-0645">Protease</keyword>
<feature type="binding site" evidence="8">
    <location>
        <position position="218"/>
    </location>
    <ligand>
        <name>Zn(2+)</name>
        <dbReference type="ChEBI" id="CHEBI:29105"/>
        <label>2</label>
    </ligand>
</feature>
<dbReference type="AlphaFoldDB" id="A0A9D2WQ42"/>
<dbReference type="SUPFAM" id="SSF101821">
    <property type="entry name" value="Aminopeptidase/glucanase lid domain"/>
    <property type="match status" value="1"/>
</dbReference>
<protein>
    <submittedName>
        <fullName evidence="9">Aminopeptidase YpdE</fullName>
        <ecNumber evidence="9">3.4.11.-</ecNumber>
    </submittedName>
</protein>
<proteinExistence type="inferred from homology"/>
<dbReference type="Pfam" id="PF05343">
    <property type="entry name" value="Peptidase_M42"/>
    <property type="match status" value="1"/>
</dbReference>
<evidence type="ECO:0000256" key="8">
    <source>
        <dbReference type="PIRSR" id="PIRSR001123-2"/>
    </source>
</evidence>
<dbReference type="InterPro" id="IPR008007">
    <property type="entry name" value="Peptidase_M42"/>
</dbReference>
<reference evidence="9" key="1">
    <citation type="submission" date="2016-02" db="EMBL/GenBank/DDBJ databases">
        <title>Draft Genome Sequence of Sporotomaculum syntrophicum Strain FB, a Syntrophic Benzoate Degrader.</title>
        <authorList>
            <person name="Nobu M.K."/>
            <person name="Narihiro T."/>
            <person name="Qiu Y.-L."/>
            <person name="Ohashi A."/>
            <person name="Liu W.-T."/>
            <person name="Yuji S."/>
        </authorList>
    </citation>
    <scope>NUCLEOTIDE SEQUENCE</scope>
    <source>
        <strain evidence="9">FB</strain>
    </source>
</reference>
<dbReference type="Gene3D" id="2.40.30.40">
    <property type="entry name" value="Peptidase M42, domain 2"/>
    <property type="match status" value="1"/>
</dbReference>
<evidence type="ECO:0000256" key="1">
    <source>
        <dbReference type="ARBA" id="ARBA00006272"/>
    </source>
</evidence>
<keyword evidence="10" id="KW-1185">Reference proteome</keyword>
<feature type="binding site" evidence="8">
    <location>
        <position position="79"/>
    </location>
    <ligand>
        <name>Zn(2+)</name>
        <dbReference type="ChEBI" id="CHEBI:29105"/>
        <label>1</label>
    </ligand>
</feature>
<dbReference type="SUPFAM" id="SSF53187">
    <property type="entry name" value="Zn-dependent exopeptidases"/>
    <property type="match status" value="1"/>
</dbReference>
<evidence type="ECO:0000256" key="4">
    <source>
        <dbReference type="ARBA" id="ARBA00022723"/>
    </source>
</evidence>
<dbReference type="PANTHER" id="PTHR32481:SF0">
    <property type="entry name" value="AMINOPEPTIDASE YPDE-RELATED"/>
    <property type="match status" value="1"/>
</dbReference>
<feature type="binding site" evidence="8">
    <location>
        <position position="185"/>
    </location>
    <ligand>
        <name>Zn(2+)</name>
        <dbReference type="ChEBI" id="CHEBI:29105"/>
        <label>1</label>
    </ligand>
</feature>
<evidence type="ECO:0000256" key="2">
    <source>
        <dbReference type="ARBA" id="ARBA00022438"/>
    </source>
</evidence>
<evidence type="ECO:0000256" key="6">
    <source>
        <dbReference type="PIRNR" id="PIRNR001123"/>
    </source>
</evidence>
<evidence type="ECO:0000313" key="9">
    <source>
        <dbReference type="EMBL" id="KAF1085562.1"/>
    </source>
</evidence>
<feature type="binding site" evidence="8">
    <location>
        <position position="185"/>
    </location>
    <ligand>
        <name>Zn(2+)</name>
        <dbReference type="ChEBI" id="CHEBI:29105"/>
        <label>2</label>
    </ligand>
</feature>
<feature type="binding site" evidence="8">
    <location>
        <position position="252"/>
    </location>
    <ligand>
        <name>Zn(2+)</name>
        <dbReference type="ChEBI" id="CHEBI:29105"/>
        <label>1</label>
    </ligand>
</feature>
<keyword evidence="2 9" id="KW-0031">Aminopeptidase</keyword>
<dbReference type="EMBL" id="LSRS01000003">
    <property type="protein sequence ID" value="KAF1085562.1"/>
    <property type="molecule type" value="Genomic_DNA"/>
</dbReference>
<dbReference type="EC" id="3.4.11.-" evidence="9"/>
<dbReference type="InterPro" id="IPR051464">
    <property type="entry name" value="Peptidase_M42_aminopept"/>
</dbReference>
<gene>
    <name evidence="9" type="primary">ypdE</name>
    <name evidence="9" type="ORF">SPSYN_01705</name>
</gene>
<dbReference type="Gene3D" id="3.40.630.10">
    <property type="entry name" value="Zn peptidases"/>
    <property type="match status" value="1"/>
</dbReference>
<dbReference type="PANTHER" id="PTHR32481">
    <property type="entry name" value="AMINOPEPTIDASE"/>
    <property type="match status" value="1"/>
</dbReference>
<comment type="similarity">
    <text evidence="1 6">Belongs to the peptidase M42 family.</text>
</comment>
<evidence type="ECO:0000256" key="5">
    <source>
        <dbReference type="ARBA" id="ARBA00022801"/>
    </source>
</evidence>
<dbReference type="GO" id="GO:0046872">
    <property type="term" value="F:metal ion binding"/>
    <property type="evidence" value="ECO:0007669"/>
    <property type="project" value="UniProtKB-UniRule"/>
</dbReference>
<feature type="active site" description="Proton acceptor" evidence="7">
    <location>
        <position position="217"/>
    </location>
</feature>
<dbReference type="GO" id="GO:0006508">
    <property type="term" value="P:proteolysis"/>
    <property type="evidence" value="ECO:0007669"/>
    <property type="project" value="UniProtKB-KW"/>
</dbReference>
<name>A0A9D2WQ42_9FIRM</name>
<dbReference type="OrthoDB" id="9772053at2"/>
<comment type="caution">
    <text evidence="9">The sequence shown here is derived from an EMBL/GenBank/DDBJ whole genome shotgun (WGS) entry which is preliminary data.</text>
</comment>
<dbReference type="GO" id="GO:0004177">
    <property type="term" value="F:aminopeptidase activity"/>
    <property type="evidence" value="ECO:0007669"/>
    <property type="project" value="UniProtKB-UniRule"/>
</dbReference>
<dbReference type="InterPro" id="IPR023367">
    <property type="entry name" value="Peptidase_M42_dom2"/>
</dbReference>
<keyword evidence="4 8" id="KW-0479">Metal-binding</keyword>
<sequence>MAINVELEALREEIIELLQELIDVAGVTGFEDAVRAKILTLLKATGAACSTDNMGSLYVTVPGEGQDGSRLPRVMICAHMDEVGYLVGSIDDQGFIYLFPLGGIPENLGAGEWVSLHTAATVIQGCVGIYPPHLPVTAQQEIFVDVGAQSRDEVLHMGITVGTPVTFTHGFKQLNRNRVAGRCLDDRMGCALLIALLRRLSAHPVAAEVTGVFTSTEEHGMLPGGGQANVHGSRGAQVATMRLRPDFAIVVDSMVGSDIPGIAPHLRQIHLGQGVALRLADELAIMRPPMRAFLNEVARSTGITLQEGVSRSYTDASVIQLFDVPVATLGIPLRYVHAPAQIADLGDLIQAMHYMQAIVENIGQYLYTGRNHTI</sequence>
<organism evidence="9 10">
    <name type="scientific">Sporotomaculum syntrophicum</name>
    <dbReference type="NCBI Taxonomy" id="182264"/>
    <lineage>
        <taxon>Bacteria</taxon>
        <taxon>Bacillati</taxon>
        <taxon>Bacillota</taxon>
        <taxon>Clostridia</taxon>
        <taxon>Eubacteriales</taxon>
        <taxon>Desulfallaceae</taxon>
        <taxon>Sporotomaculum</taxon>
    </lineage>
</organism>
<comment type="cofactor">
    <cofactor evidence="8">
        <name>a divalent metal cation</name>
        <dbReference type="ChEBI" id="CHEBI:60240"/>
    </cofactor>
    <text evidence="8">Binds 2 divalent metal cations per subunit.</text>
</comment>
<dbReference type="RefSeq" id="WP_161822011.1">
    <property type="nucleotide sequence ID" value="NZ_LSRS01000003.1"/>
</dbReference>
<feature type="binding site" evidence="8">
    <location>
        <position position="337"/>
    </location>
    <ligand>
        <name>Zn(2+)</name>
        <dbReference type="ChEBI" id="CHEBI:29105"/>
        <label>2</label>
    </ligand>
</feature>
<evidence type="ECO:0000313" key="10">
    <source>
        <dbReference type="Proteomes" id="UP000798488"/>
    </source>
</evidence>
<accession>A0A9D2WQ42</accession>